<dbReference type="EC" id="1.5.1.54" evidence="12"/>
<dbReference type="UniPathway" id="UPA00193"/>
<comment type="pathway">
    <text evidence="2 12">One-carbon metabolism; tetrahydrofolate interconversion.</text>
</comment>
<evidence type="ECO:0000256" key="11">
    <source>
        <dbReference type="ARBA" id="ARBA00048628"/>
    </source>
</evidence>
<evidence type="ECO:0000256" key="4">
    <source>
        <dbReference type="ARBA" id="ARBA00022605"/>
    </source>
</evidence>
<dbReference type="GO" id="GO:0106312">
    <property type="term" value="F:methylenetetrahydrofolate reductase (NADH) activity"/>
    <property type="evidence" value="ECO:0007669"/>
    <property type="project" value="UniProtKB-EC"/>
</dbReference>
<dbReference type="CDD" id="cd00537">
    <property type="entry name" value="MTHFR"/>
    <property type="match status" value="1"/>
</dbReference>
<dbReference type="InterPro" id="IPR003171">
    <property type="entry name" value="Mehydrof_redctse-like"/>
</dbReference>
<organism evidence="13 14">
    <name type="scientific">Candidatus Thiopontia autotrophica</name>
    <dbReference type="NCBI Taxonomy" id="2841688"/>
    <lineage>
        <taxon>Bacteria</taxon>
        <taxon>Pseudomonadati</taxon>
        <taxon>Pseudomonadota</taxon>
        <taxon>Gammaproteobacteria</taxon>
        <taxon>Candidatus Thiopontia</taxon>
    </lineage>
</organism>
<dbReference type="SUPFAM" id="SSF51730">
    <property type="entry name" value="FAD-linked oxidoreductase"/>
    <property type="match status" value="1"/>
</dbReference>
<reference evidence="13 14" key="1">
    <citation type="submission" date="2020-08" db="EMBL/GenBank/DDBJ databases">
        <title>Bridging the membrane lipid divide: bacteria of the FCB group superphylum have the potential to synthesize archaeal ether lipids.</title>
        <authorList>
            <person name="Villanueva L."/>
            <person name="Von Meijenfeldt F.A.B."/>
            <person name="Westbye A.B."/>
            <person name="Yadav S."/>
            <person name="Hopmans E.C."/>
            <person name="Dutilh B.E."/>
            <person name="Sinninghe Damste J.S."/>
        </authorList>
    </citation>
    <scope>NUCLEOTIDE SEQUENCE [LARGE SCALE GENOMIC DNA]</scope>
    <source>
        <strain evidence="13">NIOZ-UU100</strain>
    </source>
</reference>
<evidence type="ECO:0000313" key="13">
    <source>
        <dbReference type="EMBL" id="MBC8519803.1"/>
    </source>
</evidence>
<dbReference type="GO" id="GO:0005829">
    <property type="term" value="C:cytosol"/>
    <property type="evidence" value="ECO:0007669"/>
    <property type="project" value="InterPro"/>
</dbReference>
<accession>A0A8J6P012</accession>
<gene>
    <name evidence="13" type="primary">metF</name>
    <name evidence="13" type="ORF">H8D24_05300</name>
</gene>
<protein>
    <recommendedName>
        <fullName evidence="12">Methylenetetrahydrofolate reductase</fullName>
        <ecNumber evidence="12">1.5.1.54</ecNumber>
    </recommendedName>
</protein>
<evidence type="ECO:0000313" key="14">
    <source>
        <dbReference type="Proteomes" id="UP000654401"/>
    </source>
</evidence>
<proteinExistence type="inferred from homology"/>
<dbReference type="PANTHER" id="PTHR45754:SF3">
    <property type="entry name" value="METHYLENETETRAHYDROFOLATE REDUCTASE (NADPH)"/>
    <property type="match status" value="1"/>
</dbReference>
<keyword evidence="7 12" id="KW-0560">Oxidoreductase</keyword>
<keyword evidence="6 12" id="KW-0274">FAD</keyword>
<keyword evidence="5 12" id="KW-0285">Flavoprotein</keyword>
<comment type="catalytic activity">
    <reaction evidence="11">
        <text>(6S)-5-methyl-5,6,7,8-tetrahydrofolate + NAD(+) = (6R)-5,10-methylene-5,6,7,8-tetrahydrofolate + NADH + H(+)</text>
        <dbReference type="Rhea" id="RHEA:19821"/>
        <dbReference type="ChEBI" id="CHEBI:15378"/>
        <dbReference type="ChEBI" id="CHEBI:15636"/>
        <dbReference type="ChEBI" id="CHEBI:18608"/>
        <dbReference type="ChEBI" id="CHEBI:57540"/>
        <dbReference type="ChEBI" id="CHEBI:57945"/>
        <dbReference type="EC" id="1.5.1.54"/>
    </reaction>
    <physiologicalReaction direction="right-to-left" evidence="11">
        <dbReference type="Rhea" id="RHEA:19823"/>
    </physiologicalReaction>
</comment>
<dbReference type="Proteomes" id="UP000654401">
    <property type="component" value="Unassembled WGS sequence"/>
</dbReference>
<name>A0A8J6P012_9GAMM</name>
<comment type="similarity">
    <text evidence="3 12">Belongs to the methylenetetrahydrofolate reductase family.</text>
</comment>
<sequence>MNQSAPQFSLEFFPPKTEAGREKLQTAQKELFSTIQPAYASVTFGAGGSTQEGTYDAVMEIQQQGVDAAPHLSCIGATKDSITAILRGYQEKGIHRIVALRGDMPSGMGASGDFRYANELVSFIREESGDHFHIEVAAYPEFHPQAPDAFTDLQNFKRKVDAGADSAITQYFYNIDGYLRFGEDCAAMGLDLPIVPGIMPITNYTNLARFSEMCGAEIPRWIKERLIAYRDDTESLRAFGLEVTTRLSQDLLSAGAPGLHFYTMNQSAPTLQVFNNLN</sequence>
<evidence type="ECO:0000256" key="5">
    <source>
        <dbReference type="ARBA" id="ARBA00022630"/>
    </source>
</evidence>
<dbReference type="Pfam" id="PF02219">
    <property type="entry name" value="MTHFR"/>
    <property type="match status" value="1"/>
</dbReference>
<dbReference type="EMBL" id="JACNFK010000027">
    <property type="protein sequence ID" value="MBC8519803.1"/>
    <property type="molecule type" value="Genomic_DNA"/>
</dbReference>
<dbReference type="PANTHER" id="PTHR45754">
    <property type="entry name" value="METHYLENETETRAHYDROFOLATE REDUCTASE"/>
    <property type="match status" value="1"/>
</dbReference>
<keyword evidence="9" id="KW-0486">Methionine biosynthesis</keyword>
<evidence type="ECO:0000256" key="2">
    <source>
        <dbReference type="ARBA" id="ARBA00004777"/>
    </source>
</evidence>
<comment type="caution">
    <text evidence="13">The sequence shown here is derived from an EMBL/GenBank/DDBJ whole genome shotgun (WGS) entry which is preliminary data.</text>
</comment>
<evidence type="ECO:0000256" key="7">
    <source>
        <dbReference type="ARBA" id="ARBA00023002"/>
    </source>
</evidence>
<evidence type="ECO:0000256" key="8">
    <source>
        <dbReference type="ARBA" id="ARBA00023027"/>
    </source>
</evidence>
<dbReference type="AlphaFoldDB" id="A0A8J6P012"/>
<dbReference type="NCBIfam" id="TIGR00676">
    <property type="entry name" value="fadh2"/>
    <property type="match status" value="1"/>
</dbReference>
<dbReference type="GO" id="GO:0009086">
    <property type="term" value="P:methionine biosynthetic process"/>
    <property type="evidence" value="ECO:0007669"/>
    <property type="project" value="UniProtKB-KW"/>
</dbReference>
<comment type="pathway">
    <text evidence="10">Amino-acid biosynthesis; L-methionine biosynthesis via de novo pathway.</text>
</comment>
<evidence type="ECO:0000256" key="10">
    <source>
        <dbReference type="ARBA" id="ARBA00034478"/>
    </source>
</evidence>
<dbReference type="InterPro" id="IPR029041">
    <property type="entry name" value="FAD-linked_oxidoreductase-like"/>
</dbReference>
<evidence type="ECO:0000256" key="6">
    <source>
        <dbReference type="ARBA" id="ARBA00022827"/>
    </source>
</evidence>
<dbReference type="GO" id="GO:0071949">
    <property type="term" value="F:FAD binding"/>
    <property type="evidence" value="ECO:0007669"/>
    <property type="project" value="TreeGrafter"/>
</dbReference>
<dbReference type="InterPro" id="IPR004620">
    <property type="entry name" value="MTHF_reductase_bac"/>
</dbReference>
<keyword evidence="4" id="KW-0028">Amino-acid biosynthesis</keyword>
<evidence type="ECO:0000256" key="9">
    <source>
        <dbReference type="ARBA" id="ARBA00023167"/>
    </source>
</evidence>
<dbReference type="GO" id="GO:0035999">
    <property type="term" value="P:tetrahydrofolate interconversion"/>
    <property type="evidence" value="ECO:0007669"/>
    <property type="project" value="UniProtKB-UniPathway"/>
</dbReference>
<evidence type="ECO:0000256" key="3">
    <source>
        <dbReference type="ARBA" id="ARBA00006743"/>
    </source>
</evidence>
<keyword evidence="8" id="KW-0520">NAD</keyword>
<dbReference type="Gene3D" id="3.20.20.220">
    <property type="match status" value="1"/>
</dbReference>
<evidence type="ECO:0000256" key="1">
    <source>
        <dbReference type="ARBA" id="ARBA00001974"/>
    </source>
</evidence>
<evidence type="ECO:0000256" key="12">
    <source>
        <dbReference type="RuleBase" id="RU003862"/>
    </source>
</evidence>
<comment type="cofactor">
    <cofactor evidence="1 12">
        <name>FAD</name>
        <dbReference type="ChEBI" id="CHEBI:57692"/>
    </cofactor>
</comment>